<dbReference type="GO" id="GO:0003700">
    <property type="term" value="F:DNA-binding transcription factor activity"/>
    <property type="evidence" value="ECO:0007669"/>
    <property type="project" value="InterPro"/>
</dbReference>
<dbReference type="eggNOG" id="COG0583">
    <property type="taxonomic scope" value="Bacteria"/>
</dbReference>
<dbReference type="GO" id="GO:0043565">
    <property type="term" value="F:sequence-specific DNA binding"/>
    <property type="evidence" value="ECO:0007669"/>
    <property type="project" value="TreeGrafter"/>
</dbReference>
<dbReference type="Pfam" id="PF03466">
    <property type="entry name" value="LysR_substrate"/>
    <property type="match status" value="1"/>
</dbReference>
<dbReference type="AlphaFoldDB" id="Q2CJN3"/>
<dbReference type="SUPFAM" id="SSF53850">
    <property type="entry name" value="Periplasmic binding protein-like II"/>
    <property type="match status" value="1"/>
</dbReference>
<dbReference type="PRINTS" id="PR00039">
    <property type="entry name" value="HTHLYSR"/>
</dbReference>
<reference evidence="6 7" key="1">
    <citation type="journal article" date="2010" name="J. Bacteriol.">
        <title>Genome sequences of Oceanicola granulosus HTCC2516(T) and Oceanicola batsensis HTCC2597(TDelta).</title>
        <authorList>
            <person name="Thrash J.C."/>
            <person name="Cho J.C."/>
            <person name="Vergin K.L."/>
            <person name="Giovannoni S.J."/>
        </authorList>
    </citation>
    <scope>NUCLEOTIDE SEQUENCE [LARGE SCALE GENOMIC DNA]</scope>
    <source>
        <strain evidence="7">ATCC BAA-861 / DSM 15982 / KCTC 12143 / HTCC2516</strain>
    </source>
</reference>
<evidence type="ECO:0000256" key="1">
    <source>
        <dbReference type="ARBA" id="ARBA00009437"/>
    </source>
</evidence>
<comment type="caution">
    <text evidence="6">The sequence shown here is derived from an EMBL/GenBank/DDBJ whole genome shotgun (WGS) entry which is preliminary data.</text>
</comment>
<dbReference type="OrthoDB" id="7328368at2"/>
<evidence type="ECO:0000313" key="6">
    <source>
        <dbReference type="EMBL" id="EAR53106.1"/>
    </source>
</evidence>
<feature type="domain" description="HTH lysR-type" evidence="5">
    <location>
        <begin position="1"/>
        <end position="64"/>
    </location>
</feature>
<keyword evidence="4" id="KW-0804">Transcription</keyword>
<keyword evidence="2" id="KW-0805">Transcription regulation</keyword>
<dbReference type="InterPro" id="IPR036390">
    <property type="entry name" value="WH_DNA-bd_sf"/>
</dbReference>
<dbReference type="EMBL" id="AAOT01000001">
    <property type="protein sequence ID" value="EAR53106.1"/>
    <property type="molecule type" value="Genomic_DNA"/>
</dbReference>
<dbReference type="Proteomes" id="UP000003635">
    <property type="component" value="Unassembled WGS sequence"/>
</dbReference>
<keyword evidence="3" id="KW-0238">DNA-binding</keyword>
<keyword evidence="7" id="KW-1185">Reference proteome</keyword>
<accession>Q2CJN3</accession>
<comment type="similarity">
    <text evidence="1">Belongs to the LysR transcriptional regulatory family.</text>
</comment>
<gene>
    <name evidence="6" type="ORF">OG2516_11601</name>
</gene>
<dbReference type="InterPro" id="IPR058163">
    <property type="entry name" value="LysR-type_TF_proteobact-type"/>
</dbReference>
<evidence type="ECO:0000259" key="5">
    <source>
        <dbReference type="PROSITE" id="PS50931"/>
    </source>
</evidence>
<dbReference type="Pfam" id="PF00126">
    <property type="entry name" value="HTH_1"/>
    <property type="match status" value="1"/>
</dbReference>
<dbReference type="GO" id="GO:0006351">
    <property type="term" value="P:DNA-templated transcription"/>
    <property type="evidence" value="ECO:0007669"/>
    <property type="project" value="TreeGrafter"/>
</dbReference>
<dbReference type="Gene3D" id="1.10.10.10">
    <property type="entry name" value="Winged helix-like DNA-binding domain superfamily/Winged helix DNA-binding domain"/>
    <property type="match status" value="1"/>
</dbReference>
<protein>
    <submittedName>
        <fullName evidence="6">Regulatory protein, LysR:LysR, substrate-binding</fullName>
    </submittedName>
</protein>
<proteinExistence type="inferred from homology"/>
<dbReference type="STRING" id="314256.OG2516_11601"/>
<dbReference type="CDD" id="cd08483">
    <property type="entry name" value="PBP2_HvrB"/>
    <property type="match status" value="1"/>
</dbReference>
<dbReference type="InterPro" id="IPR036388">
    <property type="entry name" value="WH-like_DNA-bd_sf"/>
</dbReference>
<dbReference type="InterPro" id="IPR000847">
    <property type="entry name" value="LysR_HTH_N"/>
</dbReference>
<evidence type="ECO:0000256" key="3">
    <source>
        <dbReference type="ARBA" id="ARBA00023125"/>
    </source>
</evidence>
<dbReference type="PANTHER" id="PTHR30537:SF79">
    <property type="entry name" value="TRANSCRIPTIONAL REGULATOR-RELATED"/>
    <property type="match status" value="1"/>
</dbReference>
<organism evidence="6 7">
    <name type="scientific">Oceanicola granulosus (strain ATCC BAA-861 / DSM 15982 / KCTC 12143 / HTCC2516)</name>
    <dbReference type="NCBI Taxonomy" id="314256"/>
    <lineage>
        <taxon>Bacteria</taxon>
        <taxon>Pseudomonadati</taxon>
        <taxon>Pseudomonadota</taxon>
        <taxon>Alphaproteobacteria</taxon>
        <taxon>Rhodobacterales</taxon>
        <taxon>Roseobacteraceae</taxon>
        <taxon>Oceanicola</taxon>
    </lineage>
</organism>
<evidence type="ECO:0000313" key="7">
    <source>
        <dbReference type="Proteomes" id="UP000003635"/>
    </source>
</evidence>
<dbReference type="PROSITE" id="PS50931">
    <property type="entry name" value="HTH_LYSR"/>
    <property type="match status" value="1"/>
</dbReference>
<name>Q2CJN3_OCEGH</name>
<dbReference type="PANTHER" id="PTHR30537">
    <property type="entry name" value="HTH-TYPE TRANSCRIPTIONAL REGULATOR"/>
    <property type="match status" value="1"/>
</dbReference>
<dbReference type="InterPro" id="IPR005119">
    <property type="entry name" value="LysR_subst-bd"/>
</dbReference>
<evidence type="ECO:0000256" key="4">
    <source>
        <dbReference type="ARBA" id="ARBA00023163"/>
    </source>
</evidence>
<dbReference type="HOGENOM" id="CLU_039613_37_1_5"/>
<dbReference type="RefSeq" id="WP_007255840.1">
    <property type="nucleotide sequence ID" value="NZ_CH724107.1"/>
</dbReference>
<dbReference type="Gene3D" id="3.40.190.10">
    <property type="entry name" value="Periplasmic binding protein-like II"/>
    <property type="match status" value="2"/>
</dbReference>
<dbReference type="SUPFAM" id="SSF46785">
    <property type="entry name" value="Winged helix' DNA-binding domain"/>
    <property type="match status" value="1"/>
</dbReference>
<evidence type="ECO:0000256" key="2">
    <source>
        <dbReference type="ARBA" id="ARBA00023015"/>
    </source>
</evidence>
<sequence>MDWRHVPSLAALRGFEAAARLGSLSAAARELNVTHAAIAQHVRTLEDHFGIPLLQRQGRTMAVTVEGQPLARALGEAFGIIGAASRDMLDTGSSRALRVALTPSFAANWLMPKISGFWLKHPEVTLELMPNNDLVDLRADGIDLAIRYGRGGWPGLDSEPLVVASLYAVGAPGRYRATEGEGLAQFAGETWILDRGAREEQIWALSHGIDLAEERVLQFDSAQLAMEAAKAGLGITILPRPILLADIRAGRLTVLGAQEEAEVAYHLLTRPGTISQARDLFVRWLKSEAAG</sequence>